<gene>
    <name evidence="1" type="ORF">GCM10010280_68110</name>
</gene>
<keyword evidence="2" id="KW-1185">Reference proteome</keyword>
<name>A0A918C8E9_9ACTN</name>
<organism evidence="1 2">
    <name type="scientific">Streptomyces pilosus</name>
    <dbReference type="NCBI Taxonomy" id="28893"/>
    <lineage>
        <taxon>Bacteria</taxon>
        <taxon>Bacillati</taxon>
        <taxon>Actinomycetota</taxon>
        <taxon>Actinomycetes</taxon>
        <taxon>Kitasatosporales</taxon>
        <taxon>Streptomycetaceae</taxon>
        <taxon>Streptomyces</taxon>
    </lineage>
</organism>
<sequence length="72" mass="7778">MFTDAREIRSTFSGRVRPISASHELVISAIVLGEPAADLRARSVELTRKRSVSTDAPAGLVQHSALGLRSDF</sequence>
<reference evidence="1" key="1">
    <citation type="journal article" date="2014" name="Int. J. Syst. Evol. Microbiol.">
        <title>Complete genome sequence of Corynebacterium casei LMG S-19264T (=DSM 44701T), isolated from a smear-ripened cheese.</title>
        <authorList>
            <consortium name="US DOE Joint Genome Institute (JGI-PGF)"/>
            <person name="Walter F."/>
            <person name="Albersmeier A."/>
            <person name="Kalinowski J."/>
            <person name="Ruckert C."/>
        </authorList>
    </citation>
    <scope>NUCLEOTIDE SEQUENCE</scope>
    <source>
        <strain evidence="1">JCM 4403</strain>
    </source>
</reference>
<dbReference type="AlphaFoldDB" id="A0A918C8E9"/>
<proteinExistence type="predicted"/>
<evidence type="ECO:0000313" key="2">
    <source>
        <dbReference type="Proteomes" id="UP000656732"/>
    </source>
</evidence>
<reference evidence="1" key="2">
    <citation type="submission" date="2020-09" db="EMBL/GenBank/DDBJ databases">
        <authorList>
            <person name="Sun Q."/>
            <person name="Ohkuma M."/>
        </authorList>
    </citation>
    <scope>NUCLEOTIDE SEQUENCE</scope>
    <source>
        <strain evidence="1">JCM 4403</strain>
    </source>
</reference>
<dbReference type="Proteomes" id="UP000656732">
    <property type="component" value="Unassembled WGS sequence"/>
</dbReference>
<dbReference type="RefSeq" id="WP_351807352.1">
    <property type="nucleotide sequence ID" value="NZ_JBEPCM010000040.1"/>
</dbReference>
<comment type="caution">
    <text evidence="1">The sequence shown here is derived from an EMBL/GenBank/DDBJ whole genome shotgun (WGS) entry which is preliminary data.</text>
</comment>
<protein>
    <submittedName>
        <fullName evidence="1">Uncharacterized protein</fullName>
    </submittedName>
</protein>
<evidence type="ECO:0000313" key="1">
    <source>
        <dbReference type="EMBL" id="GGR10935.1"/>
    </source>
</evidence>
<accession>A0A918C8E9</accession>
<dbReference type="EMBL" id="BMTU01000028">
    <property type="protein sequence ID" value="GGR10935.1"/>
    <property type="molecule type" value="Genomic_DNA"/>
</dbReference>